<feature type="region of interest" description="Disordered" evidence="1">
    <location>
        <begin position="596"/>
        <end position="622"/>
    </location>
</feature>
<dbReference type="Proteomes" id="UP001642464">
    <property type="component" value="Unassembled WGS sequence"/>
</dbReference>
<feature type="transmembrane region" description="Helical" evidence="2">
    <location>
        <begin position="208"/>
        <end position="225"/>
    </location>
</feature>
<dbReference type="Gene3D" id="3.30.450.20">
    <property type="entry name" value="PAS domain"/>
    <property type="match status" value="1"/>
</dbReference>
<keyword evidence="2" id="KW-0812">Transmembrane</keyword>
<keyword evidence="4" id="KW-1185">Reference proteome</keyword>
<protein>
    <recommendedName>
        <fullName evidence="5">PAS domain-containing protein</fullName>
    </recommendedName>
</protein>
<sequence length="622" mass="69096">MEGVEQVAPDMSEEEKSFIVCAVFVMFLALWAVVSHLRWTEGAGCGSTGGNGCWRRSSELLQAGWGAVCRQWRRRKRASQHRAARYLAEQMASEKIHLAHRFLQYTAGITMVGVIMLVYNMWMRNRRWMNGFGMWGMLVGFLVLVMLLLLPTFLRAYSLDPLCVIFHVLMGFWLSPWTISIENLFTLHTITFVTISIPVCTFAQHYTVLFLCQLSILALMVGRVVQEEFPLAEGRIGNPQTLIIVHLFFMGVGLVVHLLANSALRQHVESKIREGDSKTQLNAASALLELTCDAVVHLDEDFRIKSDSPQLAAMLFRQPETLKGTKFTDFIAAADAERAAEDLLAGSRASAPAHAFHTNLVDGCSSKFRTEVFQVKYTKMNGQKYHLLGLRDFTDVKPLAIDPQNAMARAARERSGSDDSQLDWRSYEMRSFTMHEAPPQELSAVPPDTDSATSRVLSNGIVEHCLQIGDKNAFLDINVAEKLVSAASAPCADVVGQSLCDIFPNSFTLDIIDRLYEDARAARRAARASQGTLAKQEDVPTHLPDQVAAFEAMPLFLAHVPPQYFEISGVMKVVLQDTGQLHVILSFGQPVSRSDMASWPPRKEVPHSLPVSVGPRTASASL</sequence>
<keyword evidence="2" id="KW-1133">Transmembrane helix</keyword>
<gene>
    <name evidence="3" type="ORF">SCF082_LOCUS4285</name>
</gene>
<dbReference type="InterPro" id="IPR035965">
    <property type="entry name" value="PAS-like_dom_sf"/>
</dbReference>
<reference evidence="3 4" key="1">
    <citation type="submission" date="2024-02" db="EMBL/GenBank/DDBJ databases">
        <authorList>
            <person name="Chen Y."/>
            <person name="Shah S."/>
            <person name="Dougan E. K."/>
            <person name="Thang M."/>
            <person name="Chan C."/>
        </authorList>
    </citation>
    <scope>NUCLEOTIDE SEQUENCE [LARGE SCALE GENOMIC DNA]</scope>
</reference>
<feature type="transmembrane region" description="Helical" evidence="2">
    <location>
        <begin position="162"/>
        <end position="179"/>
    </location>
</feature>
<feature type="transmembrane region" description="Helical" evidence="2">
    <location>
        <begin position="102"/>
        <end position="122"/>
    </location>
</feature>
<accession>A0ABP0HYJ0</accession>
<keyword evidence="2" id="KW-0472">Membrane</keyword>
<feature type="transmembrane region" description="Helical" evidence="2">
    <location>
        <begin position="128"/>
        <end position="150"/>
    </location>
</feature>
<name>A0ABP0HYJ0_9DINO</name>
<proteinExistence type="predicted"/>
<evidence type="ECO:0000256" key="1">
    <source>
        <dbReference type="SAM" id="MobiDB-lite"/>
    </source>
</evidence>
<organism evidence="3 4">
    <name type="scientific">Durusdinium trenchii</name>
    <dbReference type="NCBI Taxonomy" id="1381693"/>
    <lineage>
        <taxon>Eukaryota</taxon>
        <taxon>Sar</taxon>
        <taxon>Alveolata</taxon>
        <taxon>Dinophyceae</taxon>
        <taxon>Suessiales</taxon>
        <taxon>Symbiodiniaceae</taxon>
        <taxon>Durusdinium</taxon>
    </lineage>
</organism>
<dbReference type="SUPFAM" id="SSF55785">
    <property type="entry name" value="PYP-like sensor domain (PAS domain)"/>
    <property type="match status" value="1"/>
</dbReference>
<dbReference type="EMBL" id="CAXAMM010002224">
    <property type="protein sequence ID" value="CAK8995280.1"/>
    <property type="molecule type" value="Genomic_DNA"/>
</dbReference>
<evidence type="ECO:0000313" key="4">
    <source>
        <dbReference type="Proteomes" id="UP001642464"/>
    </source>
</evidence>
<feature type="transmembrane region" description="Helical" evidence="2">
    <location>
        <begin position="17"/>
        <end position="34"/>
    </location>
</feature>
<evidence type="ECO:0000313" key="3">
    <source>
        <dbReference type="EMBL" id="CAK8995280.1"/>
    </source>
</evidence>
<evidence type="ECO:0000256" key="2">
    <source>
        <dbReference type="SAM" id="Phobius"/>
    </source>
</evidence>
<feature type="transmembrane region" description="Helical" evidence="2">
    <location>
        <begin position="245"/>
        <end position="264"/>
    </location>
</feature>
<evidence type="ECO:0008006" key="5">
    <source>
        <dbReference type="Google" id="ProtNLM"/>
    </source>
</evidence>
<comment type="caution">
    <text evidence="3">The sequence shown here is derived from an EMBL/GenBank/DDBJ whole genome shotgun (WGS) entry which is preliminary data.</text>
</comment>